<organism evidence="4 5">
    <name type="scientific">Meganyctiphanes norvegica</name>
    <name type="common">Northern krill</name>
    <name type="synonym">Thysanopoda norvegica</name>
    <dbReference type="NCBI Taxonomy" id="48144"/>
    <lineage>
        <taxon>Eukaryota</taxon>
        <taxon>Metazoa</taxon>
        <taxon>Ecdysozoa</taxon>
        <taxon>Arthropoda</taxon>
        <taxon>Crustacea</taxon>
        <taxon>Multicrustacea</taxon>
        <taxon>Malacostraca</taxon>
        <taxon>Eumalacostraca</taxon>
        <taxon>Eucarida</taxon>
        <taxon>Euphausiacea</taxon>
        <taxon>Euphausiidae</taxon>
        <taxon>Meganyctiphanes</taxon>
    </lineage>
</organism>
<keyword evidence="5" id="KW-1185">Reference proteome</keyword>
<dbReference type="Gene3D" id="6.10.140.2220">
    <property type="match status" value="1"/>
</dbReference>
<dbReference type="PANTHER" id="PTHR46165">
    <property type="entry name" value="SET AND MYND DOMAIN-CONTAINING PROTEIN 4"/>
    <property type="match status" value="1"/>
</dbReference>
<reference evidence="4 5" key="1">
    <citation type="submission" date="2024-05" db="EMBL/GenBank/DDBJ databases">
        <authorList>
            <person name="Wallberg A."/>
        </authorList>
    </citation>
    <scope>NUCLEOTIDE SEQUENCE [LARGE SCALE GENOMIC DNA]</scope>
</reference>
<dbReference type="AlphaFoldDB" id="A0AAV2QAU9"/>
<keyword evidence="1" id="KW-0489">Methyltransferase</keyword>
<evidence type="ECO:0000256" key="3">
    <source>
        <dbReference type="ARBA" id="ARBA00022691"/>
    </source>
</evidence>
<sequence length="225" mass="25226">ENKIKSYSDDGKAYVDTITLNENPIVDSNEDLDKSLNIDINNTHKGNEEETSSNIHKDELIFAYRNPSPPKLESFNPSIPCLSEALSMQYSQDKGRFIVANRDIMPGEILGVDKGYVSCISLRDPDVICNFCCLCFGRAPAPLPCPECNMVVFCSEECRMVGLEKFHWAECPSLPALANLGHTACLIKTHRIITQTSYPVVIKMLPNLKEQTQEKIRQEQGVNEN</sequence>
<dbReference type="GO" id="GO:0008168">
    <property type="term" value="F:methyltransferase activity"/>
    <property type="evidence" value="ECO:0007669"/>
    <property type="project" value="UniProtKB-KW"/>
</dbReference>
<keyword evidence="2" id="KW-0808">Transferase</keyword>
<feature type="non-terminal residue" evidence="4">
    <location>
        <position position="225"/>
    </location>
</feature>
<accession>A0AAV2QAU9</accession>
<name>A0AAV2QAU9_MEGNR</name>
<gene>
    <name evidence="4" type="ORF">MNOR_LOCUS9916</name>
</gene>
<dbReference type="Gene3D" id="2.170.270.10">
    <property type="entry name" value="SET domain"/>
    <property type="match status" value="1"/>
</dbReference>
<dbReference type="GO" id="GO:0005737">
    <property type="term" value="C:cytoplasm"/>
    <property type="evidence" value="ECO:0007669"/>
    <property type="project" value="TreeGrafter"/>
</dbReference>
<dbReference type="SUPFAM" id="SSF82199">
    <property type="entry name" value="SET domain"/>
    <property type="match status" value="1"/>
</dbReference>
<keyword evidence="3" id="KW-0949">S-adenosyl-L-methionine</keyword>
<feature type="non-terminal residue" evidence="4">
    <location>
        <position position="1"/>
    </location>
</feature>
<dbReference type="InterPro" id="IPR052097">
    <property type="entry name" value="SET-MYND_domain_protein"/>
</dbReference>
<evidence type="ECO:0000313" key="5">
    <source>
        <dbReference type="Proteomes" id="UP001497623"/>
    </source>
</evidence>
<dbReference type="GO" id="GO:0042826">
    <property type="term" value="F:histone deacetylase binding"/>
    <property type="evidence" value="ECO:0007669"/>
    <property type="project" value="TreeGrafter"/>
</dbReference>
<comment type="caution">
    <text evidence="4">The sequence shown here is derived from an EMBL/GenBank/DDBJ whole genome shotgun (WGS) entry which is preliminary data.</text>
</comment>
<dbReference type="InterPro" id="IPR046341">
    <property type="entry name" value="SET_dom_sf"/>
</dbReference>
<dbReference type="Gene3D" id="1.10.220.160">
    <property type="match status" value="1"/>
</dbReference>
<dbReference type="Proteomes" id="UP001497623">
    <property type="component" value="Unassembled WGS sequence"/>
</dbReference>
<dbReference type="SUPFAM" id="SSF144232">
    <property type="entry name" value="HIT/MYND zinc finger-like"/>
    <property type="match status" value="1"/>
</dbReference>
<evidence type="ECO:0000313" key="4">
    <source>
        <dbReference type="EMBL" id="CAL4075765.1"/>
    </source>
</evidence>
<evidence type="ECO:0000256" key="1">
    <source>
        <dbReference type="ARBA" id="ARBA00022603"/>
    </source>
</evidence>
<dbReference type="EMBL" id="CAXKWB010004897">
    <property type="protein sequence ID" value="CAL4075765.1"/>
    <property type="molecule type" value="Genomic_DNA"/>
</dbReference>
<dbReference type="GO" id="GO:0005634">
    <property type="term" value="C:nucleus"/>
    <property type="evidence" value="ECO:0007669"/>
    <property type="project" value="TreeGrafter"/>
</dbReference>
<proteinExistence type="predicted"/>
<dbReference type="GO" id="GO:0032259">
    <property type="term" value="P:methylation"/>
    <property type="evidence" value="ECO:0007669"/>
    <property type="project" value="UniProtKB-KW"/>
</dbReference>
<protein>
    <submittedName>
        <fullName evidence="4">Uncharacterized protein</fullName>
    </submittedName>
</protein>
<evidence type="ECO:0000256" key="2">
    <source>
        <dbReference type="ARBA" id="ARBA00022679"/>
    </source>
</evidence>
<dbReference type="PANTHER" id="PTHR46165:SF2">
    <property type="entry name" value="SET AND MYND DOMAIN-CONTAINING PROTEIN 4"/>
    <property type="match status" value="1"/>
</dbReference>